<reference evidence="1 2" key="1">
    <citation type="submission" date="2020-09" db="EMBL/GenBank/DDBJ databases">
        <authorList>
            <person name="Yoon J.-W."/>
        </authorList>
    </citation>
    <scope>NUCLEOTIDE SEQUENCE [LARGE SCALE GENOMIC DNA]</scope>
    <source>
        <strain evidence="1 2">KMU-140</strain>
    </source>
</reference>
<name>A0ABR8KPQ7_9SPHN</name>
<protein>
    <submittedName>
        <fullName evidence="1">Uncharacterized protein</fullName>
    </submittedName>
</protein>
<organism evidence="1 2">
    <name type="scientific">Erythrobacter rubeus</name>
    <dbReference type="NCBI Taxonomy" id="2760803"/>
    <lineage>
        <taxon>Bacteria</taxon>
        <taxon>Pseudomonadati</taxon>
        <taxon>Pseudomonadota</taxon>
        <taxon>Alphaproteobacteria</taxon>
        <taxon>Sphingomonadales</taxon>
        <taxon>Erythrobacteraceae</taxon>
        <taxon>Erythrobacter/Porphyrobacter group</taxon>
        <taxon>Erythrobacter</taxon>
    </lineage>
</organism>
<proteinExistence type="predicted"/>
<evidence type="ECO:0000313" key="1">
    <source>
        <dbReference type="EMBL" id="MBD2841859.1"/>
    </source>
</evidence>
<dbReference type="RefSeq" id="WP_190787363.1">
    <property type="nucleotide sequence ID" value="NZ_JACXLC010000001.1"/>
</dbReference>
<keyword evidence="2" id="KW-1185">Reference proteome</keyword>
<gene>
    <name evidence="1" type="ORF">IB285_06230</name>
</gene>
<accession>A0ABR8KPQ7</accession>
<dbReference type="EMBL" id="JACXLC010000001">
    <property type="protein sequence ID" value="MBD2841859.1"/>
    <property type="molecule type" value="Genomic_DNA"/>
</dbReference>
<dbReference type="Proteomes" id="UP000635384">
    <property type="component" value="Unassembled WGS sequence"/>
</dbReference>
<sequence>MFRFREITVRLCGKVFRTGRVPEPQGNAGAAHAAAIAKAIRVRESQGYETTLRHLHNITQLSQPEALRAAAELERSKMIIIERDLHDVLQSRLELTAEMRQNLDEIAHSDAA</sequence>
<evidence type="ECO:0000313" key="2">
    <source>
        <dbReference type="Proteomes" id="UP000635384"/>
    </source>
</evidence>
<comment type="caution">
    <text evidence="1">The sequence shown here is derived from an EMBL/GenBank/DDBJ whole genome shotgun (WGS) entry which is preliminary data.</text>
</comment>